<organism evidence="1 2">
    <name type="scientific">Phytopseudomonas flavescens</name>
    <dbReference type="NCBI Taxonomy" id="29435"/>
    <lineage>
        <taxon>Bacteria</taxon>
        <taxon>Pseudomonadati</taxon>
        <taxon>Pseudomonadota</taxon>
        <taxon>Gammaproteobacteria</taxon>
        <taxon>Pseudomonadales</taxon>
        <taxon>Pseudomonadaceae</taxon>
        <taxon>Phytopseudomonas</taxon>
    </lineage>
</organism>
<dbReference type="AlphaFoldDB" id="A0A1G8A8E1"/>
<evidence type="ECO:0000313" key="1">
    <source>
        <dbReference type="EMBL" id="SDH17265.1"/>
    </source>
</evidence>
<dbReference type="Gene3D" id="3.30.500.20">
    <property type="entry name" value="BH3703-like domains"/>
    <property type="match status" value="1"/>
</dbReference>
<sequence>MTPEIQQLQQTIAQGVYDALPDDGWIQAQYSLLTITLFAEEIGHYLPENRKPVYFTIEDEASDAFHELRTKMAALHENGHAWYTATFTLTPDGNFKFDFIYDELPAFEIIPSPDKWADEFRTYPRPELQDLVPQQPKL</sequence>
<dbReference type="RefSeq" id="WP_084303577.1">
    <property type="nucleotide sequence ID" value="NZ_FNDG01000003.1"/>
</dbReference>
<gene>
    <name evidence="1" type="ORF">SAMN05216588_10368</name>
</gene>
<accession>A0A1G8A8E1</accession>
<name>A0A1G8A8E1_9GAMM</name>
<evidence type="ECO:0008006" key="3">
    <source>
        <dbReference type="Google" id="ProtNLM"/>
    </source>
</evidence>
<dbReference type="Proteomes" id="UP000198606">
    <property type="component" value="Unassembled WGS sequence"/>
</dbReference>
<dbReference type="InterPro" id="IPR036170">
    <property type="entry name" value="YezG-like_sf"/>
</dbReference>
<reference evidence="1 2" key="1">
    <citation type="submission" date="2016-10" db="EMBL/GenBank/DDBJ databases">
        <authorList>
            <person name="de Groot N.N."/>
        </authorList>
    </citation>
    <scope>NUCLEOTIDE SEQUENCE [LARGE SCALE GENOMIC DNA]</scope>
    <source>
        <strain evidence="1 2">LMG 18387</strain>
    </source>
</reference>
<proteinExistence type="predicted"/>
<evidence type="ECO:0000313" key="2">
    <source>
        <dbReference type="Proteomes" id="UP000198606"/>
    </source>
</evidence>
<dbReference type="InterPro" id="IPR006728">
    <property type="entry name" value="YezG-like"/>
</dbReference>
<dbReference type="EMBL" id="FNDG01000003">
    <property type="protein sequence ID" value="SDH17265.1"/>
    <property type="molecule type" value="Genomic_DNA"/>
</dbReference>
<dbReference type="STRING" id="29435.SAMN05216588_10368"/>
<dbReference type="Pfam" id="PF04634">
    <property type="entry name" value="YezG-like"/>
    <property type="match status" value="1"/>
</dbReference>
<protein>
    <recommendedName>
        <fullName evidence="3">DUF600 family protein</fullName>
    </recommendedName>
</protein>
<dbReference type="SUPFAM" id="SSF160424">
    <property type="entry name" value="BH3703-like"/>
    <property type="match status" value="1"/>
</dbReference>